<dbReference type="Gene3D" id="3.40.50.300">
    <property type="entry name" value="P-loop containing nucleotide triphosphate hydrolases"/>
    <property type="match status" value="1"/>
</dbReference>
<dbReference type="Proteomes" id="UP001214250">
    <property type="component" value="Chromosome 2"/>
</dbReference>
<dbReference type="RefSeq" id="WP_274152220.1">
    <property type="nucleotide sequence ID" value="NZ_CP117812.1"/>
</dbReference>
<dbReference type="PANTHER" id="PTHR39206">
    <property type="entry name" value="SLL8004 PROTEIN"/>
    <property type="match status" value="1"/>
</dbReference>
<gene>
    <name evidence="4" type="ORF">PQO03_17795</name>
</gene>
<dbReference type="InterPro" id="IPR010488">
    <property type="entry name" value="Zeta_toxin_domain"/>
</dbReference>
<proteinExistence type="predicted"/>
<sequence length="190" mass="22113">MKKLYIVSGANGSGKTTFAKMLTEDLSLPFVNADEIAKELDPSNTTGGKMEAGRVFFQQVRHFIKEGQSFVLESTLSGKYLEKLIPKVQEQGFDVELIYIFLENPDVCIERIKERVLNGGHHVPNEDVIRRYYRSKNNFWNVYKEMVNQWFLVYNSDLRFKEFCIGIKDQYDINDTDIFTQFIKGVEDEI</sequence>
<organism evidence="4 5">
    <name type="scientific">Lentisphaera profundi</name>
    <dbReference type="NCBI Taxonomy" id="1658616"/>
    <lineage>
        <taxon>Bacteria</taxon>
        <taxon>Pseudomonadati</taxon>
        <taxon>Lentisphaerota</taxon>
        <taxon>Lentisphaeria</taxon>
        <taxon>Lentisphaerales</taxon>
        <taxon>Lentisphaeraceae</taxon>
        <taxon>Lentisphaera</taxon>
    </lineage>
</organism>
<feature type="domain" description="Zeta toxin" evidence="3">
    <location>
        <begin position="2"/>
        <end position="150"/>
    </location>
</feature>
<keyword evidence="2" id="KW-0067">ATP-binding</keyword>
<accession>A0ABY7VUV6</accession>
<evidence type="ECO:0000313" key="5">
    <source>
        <dbReference type="Proteomes" id="UP001214250"/>
    </source>
</evidence>
<protein>
    <submittedName>
        <fullName evidence="4">Zeta toxin family protein</fullName>
    </submittedName>
</protein>
<evidence type="ECO:0000313" key="4">
    <source>
        <dbReference type="EMBL" id="WDE97681.1"/>
    </source>
</evidence>
<name>A0ABY7VUV6_9BACT</name>
<keyword evidence="5" id="KW-1185">Reference proteome</keyword>
<dbReference type="Pfam" id="PF06414">
    <property type="entry name" value="Zeta_toxin"/>
    <property type="match status" value="1"/>
</dbReference>
<reference evidence="4 5" key="1">
    <citation type="submission" date="2023-02" db="EMBL/GenBank/DDBJ databases">
        <title>Genome sequence of Lentisphaera profundi SAORIC-696.</title>
        <authorList>
            <person name="Kim e."/>
            <person name="Cho J.-C."/>
            <person name="Choi A."/>
            <person name="Kang I."/>
        </authorList>
    </citation>
    <scope>NUCLEOTIDE SEQUENCE [LARGE SCALE GENOMIC DNA]</scope>
    <source>
        <strain evidence="4 5">SAORIC-696</strain>
    </source>
</reference>
<evidence type="ECO:0000256" key="1">
    <source>
        <dbReference type="ARBA" id="ARBA00022741"/>
    </source>
</evidence>
<dbReference type="InterPro" id="IPR027417">
    <property type="entry name" value="P-loop_NTPase"/>
</dbReference>
<dbReference type="PANTHER" id="PTHR39206:SF1">
    <property type="entry name" value="SLL8004 PROTEIN"/>
    <property type="match status" value="1"/>
</dbReference>
<dbReference type="SUPFAM" id="SSF52540">
    <property type="entry name" value="P-loop containing nucleoside triphosphate hydrolases"/>
    <property type="match status" value="1"/>
</dbReference>
<evidence type="ECO:0000256" key="2">
    <source>
        <dbReference type="ARBA" id="ARBA00022840"/>
    </source>
</evidence>
<keyword evidence="1" id="KW-0547">Nucleotide-binding</keyword>
<dbReference type="EMBL" id="CP117812">
    <property type="protein sequence ID" value="WDE97681.1"/>
    <property type="molecule type" value="Genomic_DNA"/>
</dbReference>
<evidence type="ECO:0000259" key="3">
    <source>
        <dbReference type="Pfam" id="PF06414"/>
    </source>
</evidence>